<keyword evidence="2" id="KW-1185">Reference proteome</keyword>
<dbReference type="RefSeq" id="WP_327094416.1">
    <property type="nucleotide sequence ID" value="NZ_CP109149.1"/>
</dbReference>
<sequence>MSASTSQPSFRVRAAVRENPVRRGGARAPMEYELLQRYRNAACAVPTVLGMGRSALSDEVLGAGRSAASSAWAMRRTLRQVLAASVGRGSR</sequence>
<dbReference type="EMBL" id="CP109441">
    <property type="protein sequence ID" value="WUV49659.1"/>
    <property type="molecule type" value="Genomic_DNA"/>
</dbReference>
<proteinExistence type="predicted"/>
<accession>A0ABZ1Z2B0</accession>
<organism evidence="1 2">
    <name type="scientific">Nocardia vinacea</name>
    <dbReference type="NCBI Taxonomy" id="96468"/>
    <lineage>
        <taxon>Bacteria</taxon>
        <taxon>Bacillati</taxon>
        <taxon>Actinomycetota</taxon>
        <taxon>Actinomycetes</taxon>
        <taxon>Mycobacteriales</taxon>
        <taxon>Nocardiaceae</taxon>
        <taxon>Nocardia</taxon>
    </lineage>
</organism>
<evidence type="ECO:0000313" key="2">
    <source>
        <dbReference type="Proteomes" id="UP001432062"/>
    </source>
</evidence>
<gene>
    <name evidence="1" type="ORF">OG563_16515</name>
</gene>
<reference evidence="1" key="1">
    <citation type="submission" date="2022-10" db="EMBL/GenBank/DDBJ databases">
        <title>The complete genomes of actinobacterial strains from the NBC collection.</title>
        <authorList>
            <person name="Joergensen T.S."/>
            <person name="Alvarez Arevalo M."/>
            <person name="Sterndorff E.B."/>
            <person name="Faurdal D."/>
            <person name="Vuksanovic O."/>
            <person name="Mourched A.-S."/>
            <person name="Charusanti P."/>
            <person name="Shaw S."/>
            <person name="Blin K."/>
            <person name="Weber T."/>
        </authorList>
    </citation>
    <scope>NUCLEOTIDE SEQUENCE</scope>
    <source>
        <strain evidence="1">NBC_01482</strain>
    </source>
</reference>
<evidence type="ECO:0000313" key="1">
    <source>
        <dbReference type="EMBL" id="WUV49659.1"/>
    </source>
</evidence>
<protein>
    <submittedName>
        <fullName evidence="1">Uncharacterized protein</fullName>
    </submittedName>
</protein>
<name>A0ABZ1Z2B0_9NOCA</name>
<dbReference type="Proteomes" id="UP001432062">
    <property type="component" value="Chromosome"/>
</dbReference>